<feature type="non-terminal residue" evidence="1">
    <location>
        <position position="152"/>
    </location>
</feature>
<organism evidence="1">
    <name type="scientific">marine sediment metagenome</name>
    <dbReference type="NCBI Taxonomy" id="412755"/>
    <lineage>
        <taxon>unclassified sequences</taxon>
        <taxon>metagenomes</taxon>
        <taxon>ecological metagenomes</taxon>
    </lineage>
</organism>
<sequence length="152" mass="17302">MNRIKNSVFLLVSAVTIALLVVWPISAKNSKTASEESDDKRPKKSKKIPRELVGLKGKTIYLKNFDKPQFEHHDPSNIIKYKGKYYCWYTEHPKDTSGWTSDAFIKLATSKNGNKWILHGIAIPVGKPGSIDDKAAITAYVVPHDKKYYLFY</sequence>
<dbReference type="EMBL" id="BARU01013908">
    <property type="protein sequence ID" value="GAH42234.1"/>
    <property type="molecule type" value="Genomic_DNA"/>
</dbReference>
<gene>
    <name evidence="1" type="ORF">S03H2_24844</name>
</gene>
<reference evidence="1" key="1">
    <citation type="journal article" date="2014" name="Front. Microbiol.">
        <title>High frequency of phylogenetically diverse reductive dehalogenase-homologous genes in deep subseafloor sedimentary metagenomes.</title>
        <authorList>
            <person name="Kawai M."/>
            <person name="Futagami T."/>
            <person name="Toyoda A."/>
            <person name="Takaki Y."/>
            <person name="Nishi S."/>
            <person name="Hori S."/>
            <person name="Arai W."/>
            <person name="Tsubouchi T."/>
            <person name="Morono Y."/>
            <person name="Uchiyama I."/>
            <person name="Ito T."/>
            <person name="Fujiyama A."/>
            <person name="Inagaki F."/>
            <person name="Takami H."/>
        </authorList>
    </citation>
    <scope>NUCLEOTIDE SEQUENCE</scope>
    <source>
        <strain evidence="1">Expedition CK06-06</strain>
    </source>
</reference>
<accession>X1GKS9</accession>
<dbReference type="AlphaFoldDB" id="X1GKS9"/>
<name>X1GKS9_9ZZZZ</name>
<protein>
    <recommendedName>
        <fullName evidence="2">Glycosyl hydrolase family 32 N-terminal domain-containing protein</fullName>
    </recommendedName>
</protein>
<comment type="caution">
    <text evidence="1">The sequence shown here is derived from an EMBL/GenBank/DDBJ whole genome shotgun (WGS) entry which is preliminary data.</text>
</comment>
<dbReference type="Gene3D" id="2.115.10.20">
    <property type="entry name" value="Glycosyl hydrolase domain, family 43"/>
    <property type="match status" value="1"/>
</dbReference>
<evidence type="ECO:0000313" key="1">
    <source>
        <dbReference type="EMBL" id="GAH42234.1"/>
    </source>
</evidence>
<proteinExistence type="predicted"/>
<dbReference type="InterPro" id="IPR023296">
    <property type="entry name" value="Glyco_hydro_beta-prop_sf"/>
</dbReference>
<evidence type="ECO:0008006" key="2">
    <source>
        <dbReference type="Google" id="ProtNLM"/>
    </source>
</evidence>
<dbReference type="SUPFAM" id="SSF75005">
    <property type="entry name" value="Arabinanase/levansucrase/invertase"/>
    <property type="match status" value="1"/>
</dbReference>